<evidence type="ECO:0000259" key="6">
    <source>
        <dbReference type="PROSITE" id="PS50850"/>
    </source>
</evidence>
<evidence type="ECO:0000313" key="8">
    <source>
        <dbReference type="Proteomes" id="UP000051861"/>
    </source>
</evidence>
<accession>A0A0S7Y1J2</accession>
<feature type="transmembrane region" description="Helical" evidence="5">
    <location>
        <begin position="285"/>
        <end position="304"/>
    </location>
</feature>
<protein>
    <recommendedName>
        <fullName evidence="6">Major facilitator superfamily (MFS) profile domain-containing protein</fullName>
    </recommendedName>
</protein>
<dbReference type="Gene3D" id="1.20.1250.20">
    <property type="entry name" value="MFS general substrate transporter like domains"/>
    <property type="match status" value="2"/>
</dbReference>
<dbReference type="SUPFAM" id="SSF103473">
    <property type="entry name" value="MFS general substrate transporter"/>
    <property type="match status" value="1"/>
</dbReference>
<dbReference type="Pfam" id="PF07690">
    <property type="entry name" value="MFS_1"/>
    <property type="match status" value="1"/>
</dbReference>
<sequence>MNIPEEKKDLKKNIIALGVTSFFTDVSSEMILALLPLFLTALGAGKAMIGLIEGIAEFTASTLKTFSGWISDKLQKRKLLVVMGYTLSTITKPFVAIATNWLQVLFVRFVDRLGKGIRTSPRDALIAESIEPVNRGRAFGFHRMMDTSGAVVGTLLASFFLFVFTRYFHMDTIFQYRTIFWIALIPGIFSVIILILYVREPKFAERKQQLLSFKAALPKRFLVFLSVVALFELAHFSYALFILRASDLGVIIPLIPIIYLVYNLVYAGFALPAGQLADRFGKKRMLSIGYLLFGLMCLGFAFAFNVFHAWILFVLFGLAVAIVDTIPRAMVPEMVSPEVKGTAYGFYYMVIGVLDLPASALAGLLWDIFGKVRGPMIAFSYGAVLAIVAAVSLFILFPEREKA</sequence>
<keyword evidence="3 5" id="KW-1133">Transmembrane helix</keyword>
<dbReference type="PANTHER" id="PTHR23518:SF2">
    <property type="entry name" value="MAJOR FACILITATOR SUPERFAMILY TRANSPORTER"/>
    <property type="match status" value="1"/>
</dbReference>
<dbReference type="AlphaFoldDB" id="A0A0S7Y1J2"/>
<feature type="transmembrane region" description="Helical" evidence="5">
    <location>
        <begin position="378"/>
        <end position="397"/>
    </location>
</feature>
<keyword evidence="4 5" id="KW-0472">Membrane</keyword>
<dbReference type="InterPro" id="IPR020846">
    <property type="entry name" value="MFS_dom"/>
</dbReference>
<gene>
    <name evidence="7" type="ORF">AMJ44_06365</name>
</gene>
<evidence type="ECO:0000256" key="5">
    <source>
        <dbReference type="SAM" id="Phobius"/>
    </source>
</evidence>
<feature type="transmembrane region" description="Helical" evidence="5">
    <location>
        <begin position="248"/>
        <end position="273"/>
    </location>
</feature>
<dbReference type="GO" id="GO:0022857">
    <property type="term" value="F:transmembrane transporter activity"/>
    <property type="evidence" value="ECO:0007669"/>
    <property type="project" value="InterPro"/>
</dbReference>
<keyword evidence="2 5" id="KW-0812">Transmembrane</keyword>
<organism evidence="7 8">
    <name type="scientific">candidate division WOR-1 bacterium DG_54_3</name>
    <dbReference type="NCBI Taxonomy" id="1703775"/>
    <lineage>
        <taxon>Bacteria</taxon>
        <taxon>Bacillati</taxon>
        <taxon>Saganbacteria</taxon>
    </lineage>
</organism>
<dbReference type="PROSITE" id="PS50850">
    <property type="entry name" value="MFS"/>
    <property type="match status" value="1"/>
</dbReference>
<dbReference type="CDD" id="cd17370">
    <property type="entry name" value="MFS_MJ1317_like"/>
    <property type="match status" value="1"/>
</dbReference>
<evidence type="ECO:0000313" key="7">
    <source>
        <dbReference type="EMBL" id="KPJ68568.1"/>
    </source>
</evidence>
<comment type="caution">
    <text evidence="7">The sequence shown here is derived from an EMBL/GenBank/DDBJ whole genome shotgun (WGS) entry which is preliminary data.</text>
</comment>
<proteinExistence type="predicted"/>
<feature type="transmembrane region" description="Helical" evidence="5">
    <location>
        <begin position="179"/>
        <end position="199"/>
    </location>
</feature>
<dbReference type="EMBL" id="LIZX01000050">
    <property type="protein sequence ID" value="KPJ68568.1"/>
    <property type="molecule type" value="Genomic_DNA"/>
</dbReference>
<feature type="transmembrane region" description="Helical" evidence="5">
    <location>
        <begin position="343"/>
        <end position="366"/>
    </location>
</feature>
<dbReference type="PANTHER" id="PTHR23518">
    <property type="entry name" value="C-METHYLTRANSFERASE"/>
    <property type="match status" value="1"/>
</dbReference>
<name>A0A0S7Y1J2_UNCSA</name>
<feature type="transmembrane region" description="Helical" evidence="5">
    <location>
        <begin position="220"/>
        <end position="242"/>
    </location>
</feature>
<dbReference type="InterPro" id="IPR011701">
    <property type="entry name" value="MFS"/>
</dbReference>
<feature type="domain" description="Major facilitator superfamily (MFS) profile" evidence="6">
    <location>
        <begin position="13"/>
        <end position="401"/>
    </location>
</feature>
<dbReference type="Proteomes" id="UP000051861">
    <property type="component" value="Unassembled WGS sequence"/>
</dbReference>
<reference evidence="7 8" key="1">
    <citation type="journal article" date="2015" name="Microbiome">
        <title>Genomic resolution of linkages in carbon, nitrogen, and sulfur cycling among widespread estuary sediment bacteria.</title>
        <authorList>
            <person name="Baker B.J."/>
            <person name="Lazar C.S."/>
            <person name="Teske A.P."/>
            <person name="Dick G.J."/>
        </authorList>
    </citation>
    <scope>NUCLEOTIDE SEQUENCE [LARGE SCALE GENOMIC DNA]</scope>
    <source>
        <strain evidence="7">DG_54_3</strain>
    </source>
</reference>
<evidence type="ECO:0000256" key="1">
    <source>
        <dbReference type="ARBA" id="ARBA00004651"/>
    </source>
</evidence>
<evidence type="ECO:0000256" key="3">
    <source>
        <dbReference type="ARBA" id="ARBA00022989"/>
    </source>
</evidence>
<evidence type="ECO:0000256" key="4">
    <source>
        <dbReference type="ARBA" id="ARBA00023136"/>
    </source>
</evidence>
<feature type="transmembrane region" description="Helical" evidence="5">
    <location>
        <begin position="310"/>
        <end position="331"/>
    </location>
</feature>
<comment type="subcellular location">
    <subcellularLocation>
        <location evidence="1">Cell membrane</location>
        <topology evidence="1">Multi-pass membrane protein</topology>
    </subcellularLocation>
</comment>
<dbReference type="GO" id="GO:0005886">
    <property type="term" value="C:plasma membrane"/>
    <property type="evidence" value="ECO:0007669"/>
    <property type="project" value="UniProtKB-SubCell"/>
</dbReference>
<evidence type="ECO:0000256" key="2">
    <source>
        <dbReference type="ARBA" id="ARBA00022692"/>
    </source>
</evidence>
<feature type="transmembrane region" description="Helical" evidence="5">
    <location>
        <begin position="147"/>
        <end position="167"/>
    </location>
</feature>
<dbReference type="InterPro" id="IPR036259">
    <property type="entry name" value="MFS_trans_sf"/>
</dbReference>